<gene>
    <name evidence="1" type="ORF">IscW_ISCW015527</name>
</gene>
<protein>
    <submittedName>
        <fullName evidence="1 2">Uncharacterized protein</fullName>
    </submittedName>
</protein>
<evidence type="ECO:0000313" key="3">
    <source>
        <dbReference type="Proteomes" id="UP000001555"/>
    </source>
</evidence>
<accession>B7QNV6</accession>
<name>B7QNV6_IXOSC</name>
<dbReference type="OrthoDB" id="6493955at2759"/>
<dbReference type="EnsemblMetazoa" id="ISCW015527-RA">
    <property type="protein sequence ID" value="ISCW015527-PA"/>
    <property type="gene ID" value="ISCW015527"/>
</dbReference>
<reference evidence="2" key="2">
    <citation type="submission" date="2020-05" db="UniProtKB">
        <authorList>
            <consortium name="EnsemblMetazoa"/>
        </authorList>
    </citation>
    <scope>IDENTIFICATION</scope>
    <source>
        <strain evidence="2">wikel</strain>
    </source>
</reference>
<dbReference type="InParanoid" id="B7QNV6"/>
<dbReference type="HOGENOM" id="CLU_2576536_0_0_1"/>
<evidence type="ECO:0000313" key="1">
    <source>
        <dbReference type="EMBL" id="EEC20528.1"/>
    </source>
</evidence>
<proteinExistence type="predicted"/>
<dbReference type="Proteomes" id="UP000001555">
    <property type="component" value="Unassembled WGS sequence"/>
</dbReference>
<dbReference type="PaxDb" id="6945-B7QNV6"/>
<dbReference type="AlphaFoldDB" id="B7QNV6"/>
<sequence>MRSSDTFQALFATELVERRPVSFQVAEVKSKFHWMTQEVRSLCLGDLETRARSSESSLASAIDHTFHRTRAGTSNRKSAKF</sequence>
<organism>
    <name type="scientific">Ixodes scapularis</name>
    <name type="common">Black-legged tick</name>
    <name type="synonym">Deer tick</name>
    <dbReference type="NCBI Taxonomy" id="6945"/>
    <lineage>
        <taxon>Eukaryota</taxon>
        <taxon>Metazoa</taxon>
        <taxon>Ecdysozoa</taxon>
        <taxon>Arthropoda</taxon>
        <taxon>Chelicerata</taxon>
        <taxon>Arachnida</taxon>
        <taxon>Acari</taxon>
        <taxon>Parasitiformes</taxon>
        <taxon>Ixodida</taxon>
        <taxon>Ixodoidea</taxon>
        <taxon>Ixodidae</taxon>
        <taxon>Ixodinae</taxon>
        <taxon>Ixodes</taxon>
    </lineage>
</organism>
<dbReference type="VEuPathDB" id="VectorBase:ISCW015527"/>
<evidence type="ECO:0000313" key="2">
    <source>
        <dbReference type="EnsemblMetazoa" id="ISCW015527-PA"/>
    </source>
</evidence>
<dbReference type="EMBL" id="DS980314">
    <property type="protein sequence ID" value="EEC20528.1"/>
    <property type="molecule type" value="Genomic_DNA"/>
</dbReference>
<dbReference type="EMBL" id="ABJB010767087">
    <property type="status" value="NOT_ANNOTATED_CDS"/>
    <property type="molecule type" value="Genomic_DNA"/>
</dbReference>
<reference evidence="1 3" key="1">
    <citation type="submission" date="2008-03" db="EMBL/GenBank/DDBJ databases">
        <title>Annotation of Ixodes scapularis.</title>
        <authorList>
            <consortium name="Ixodes scapularis Genome Project Consortium"/>
            <person name="Caler E."/>
            <person name="Hannick L.I."/>
            <person name="Bidwell S."/>
            <person name="Joardar V."/>
            <person name="Thiagarajan M."/>
            <person name="Amedeo P."/>
            <person name="Galinsky K.J."/>
            <person name="Schobel S."/>
            <person name="Inman J."/>
            <person name="Hostetler J."/>
            <person name="Miller J."/>
            <person name="Hammond M."/>
            <person name="Megy K."/>
            <person name="Lawson D."/>
            <person name="Kodira C."/>
            <person name="Sutton G."/>
            <person name="Meyer J."/>
            <person name="Hill C.A."/>
            <person name="Birren B."/>
            <person name="Nene V."/>
            <person name="Collins F."/>
            <person name="Alarcon-Chaidez F."/>
            <person name="Wikel S."/>
            <person name="Strausberg R."/>
        </authorList>
    </citation>
    <scope>NUCLEOTIDE SEQUENCE [LARGE SCALE GENOMIC DNA]</scope>
    <source>
        <strain evidence="3">Wikel</strain>
        <strain evidence="1">Wikel colony</strain>
    </source>
</reference>
<dbReference type="VEuPathDB" id="VectorBase:ISCP_019549"/>
<dbReference type="VEuPathDB" id="VectorBase:ISCI015527"/>
<keyword evidence="3" id="KW-1185">Reference proteome</keyword>